<dbReference type="EMBL" id="BDGG01000033">
    <property type="protein sequence ID" value="GAV09851.1"/>
    <property type="molecule type" value="Genomic_DNA"/>
</dbReference>
<protein>
    <submittedName>
        <fullName evidence="2">Uncharacterized protein</fullName>
    </submittedName>
</protein>
<keyword evidence="1" id="KW-0472">Membrane</keyword>
<feature type="transmembrane region" description="Helical" evidence="1">
    <location>
        <begin position="57"/>
        <end position="81"/>
    </location>
</feature>
<sequence>MSPVSVAAPPMSPTMASSVVSAATVSIVTTTTASTVVLSNIAPGCLLAVSSFETLSLVAGVVTRLSVVGAVIFDMVVVVVMEG</sequence>
<keyword evidence="4" id="KW-1185">Reference proteome</keyword>
<comment type="caution">
    <text evidence="2">The sequence shown here is derived from an EMBL/GenBank/DDBJ whole genome shotgun (WGS) entry which is preliminary data.</text>
</comment>
<evidence type="ECO:0000313" key="3">
    <source>
        <dbReference type="EMBL" id="GAV09855.1"/>
    </source>
</evidence>
<organism evidence="2 4">
    <name type="scientific">Ramazzottius varieornatus</name>
    <name type="common">Water bear</name>
    <name type="synonym">Tardigrade</name>
    <dbReference type="NCBI Taxonomy" id="947166"/>
    <lineage>
        <taxon>Eukaryota</taxon>
        <taxon>Metazoa</taxon>
        <taxon>Ecdysozoa</taxon>
        <taxon>Tardigrada</taxon>
        <taxon>Eutardigrada</taxon>
        <taxon>Parachela</taxon>
        <taxon>Hypsibioidea</taxon>
        <taxon>Ramazzottiidae</taxon>
        <taxon>Ramazzottius</taxon>
    </lineage>
</organism>
<evidence type="ECO:0000256" key="1">
    <source>
        <dbReference type="SAM" id="Phobius"/>
    </source>
</evidence>
<keyword evidence="1" id="KW-1133">Transmembrane helix</keyword>
<proteinExistence type="predicted"/>
<keyword evidence="1" id="KW-0812">Transmembrane</keyword>
<evidence type="ECO:0000313" key="4">
    <source>
        <dbReference type="Proteomes" id="UP000186922"/>
    </source>
</evidence>
<dbReference type="AlphaFoldDB" id="A0A1D1W909"/>
<reference evidence="2 4" key="1">
    <citation type="journal article" date="2016" name="Nat. Commun.">
        <title>Extremotolerant tardigrade genome and improved radiotolerance of human cultured cells by tardigrade-unique protein.</title>
        <authorList>
            <person name="Hashimoto T."/>
            <person name="Horikawa D.D."/>
            <person name="Saito Y."/>
            <person name="Kuwahara H."/>
            <person name="Kozuka-Hata H."/>
            <person name="Shin-I T."/>
            <person name="Minakuchi Y."/>
            <person name="Ohishi K."/>
            <person name="Motoyama A."/>
            <person name="Aizu T."/>
            <person name="Enomoto A."/>
            <person name="Kondo K."/>
            <person name="Tanaka S."/>
            <person name="Hara Y."/>
            <person name="Koshikawa S."/>
            <person name="Sagara H."/>
            <person name="Miura T."/>
            <person name="Yokobori S."/>
            <person name="Miyagawa K."/>
            <person name="Suzuki Y."/>
            <person name="Kubo T."/>
            <person name="Oyama M."/>
            <person name="Kohara Y."/>
            <person name="Fujiyama A."/>
            <person name="Arakawa K."/>
            <person name="Katayama T."/>
            <person name="Toyoda A."/>
            <person name="Kunieda T."/>
        </authorList>
    </citation>
    <scope>NUCLEOTIDE SEQUENCE [LARGE SCALE GENOMIC DNA]</scope>
    <source>
        <strain evidence="2 4">YOKOZUNA-1</strain>
    </source>
</reference>
<dbReference type="Proteomes" id="UP000186922">
    <property type="component" value="Unassembled WGS sequence"/>
</dbReference>
<dbReference type="EMBL" id="BDGG01000033">
    <property type="protein sequence ID" value="GAV09855.1"/>
    <property type="molecule type" value="Genomic_DNA"/>
</dbReference>
<gene>
    <name evidence="2" type="primary">RvY_19324-1</name>
    <name evidence="2" type="synonym">RvY_19324.1</name>
    <name evidence="3" type="synonym">RvY_19328-1</name>
    <name evidence="3" type="synonym">RvY_19328.1</name>
    <name evidence="2" type="ORF">RvY_19324</name>
    <name evidence="3" type="ORF">RvY_19328</name>
</gene>
<accession>A0A1D1W909</accession>
<evidence type="ECO:0000313" key="2">
    <source>
        <dbReference type="EMBL" id="GAV09851.1"/>
    </source>
</evidence>
<name>A0A1D1W909_RAMVA</name>